<evidence type="ECO:0000256" key="1">
    <source>
        <dbReference type="SAM" id="MobiDB-lite"/>
    </source>
</evidence>
<dbReference type="EMBL" id="JBHSWN010000001">
    <property type="protein sequence ID" value="MFC6789843.1"/>
    <property type="molecule type" value="Genomic_DNA"/>
</dbReference>
<protein>
    <submittedName>
        <fullName evidence="2">Uncharacterized protein</fullName>
    </submittedName>
</protein>
<sequence>MGRVETIRPVSSTSAADTPPSRALTLIAGGRPEEAPRASAVFRDGRTESAFVTQLLVGADPTLQPSRSARAQIAATRYAEMARRLA</sequence>
<dbReference type="RefSeq" id="WP_378969121.1">
    <property type="nucleotide sequence ID" value="NZ_JBHSWN010000001.1"/>
</dbReference>
<gene>
    <name evidence="2" type="ORF">ACFQE0_09575</name>
</gene>
<feature type="region of interest" description="Disordered" evidence="1">
    <location>
        <begin position="1"/>
        <end position="23"/>
    </location>
</feature>
<proteinExistence type="predicted"/>
<accession>A0ABW2BHF4</accession>
<organism evidence="2 3">
    <name type="scientific">Methylobacterium komagatae</name>
    <dbReference type="NCBI Taxonomy" id="374425"/>
    <lineage>
        <taxon>Bacteria</taxon>
        <taxon>Pseudomonadati</taxon>
        <taxon>Pseudomonadota</taxon>
        <taxon>Alphaproteobacteria</taxon>
        <taxon>Hyphomicrobiales</taxon>
        <taxon>Methylobacteriaceae</taxon>
        <taxon>Methylobacterium</taxon>
    </lineage>
</organism>
<reference evidence="3" key="1">
    <citation type="journal article" date="2019" name="Int. J. Syst. Evol. Microbiol.">
        <title>The Global Catalogue of Microorganisms (GCM) 10K type strain sequencing project: providing services to taxonomists for standard genome sequencing and annotation.</title>
        <authorList>
            <consortium name="The Broad Institute Genomics Platform"/>
            <consortium name="The Broad Institute Genome Sequencing Center for Infectious Disease"/>
            <person name="Wu L."/>
            <person name="Ma J."/>
        </authorList>
    </citation>
    <scope>NUCLEOTIDE SEQUENCE [LARGE SCALE GENOMIC DNA]</scope>
    <source>
        <strain evidence="3">CCUG 48316</strain>
    </source>
</reference>
<comment type="caution">
    <text evidence="2">The sequence shown here is derived from an EMBL/GenBank/DDBJ whole genome shotgun (WGS) entry which is preliminary data.</text>
</comment>
<name>A0ABW2BHF4_9HYPH</name>
<evidence type="ECO:0000313" key="3">
    <source>
        <dbReference type="Proteomes" id="UP001596292"/>
    </source>
</evidence>
<dbReference type="Proteomes" id="UP001596292">
    <property type="component" value="Unassembled WGS sequence"/>
</dbReference>
<evidence type="ECO:0000313" key="2">
    <source>
        <dbReference type="EMBL" id="MFC6789843.1"/>
    </source>
</evidence>
<keyword evidence="3" id="KW-1185">Reference proteome</keyword>